<dbReference type="InterPro" id="IPR008991">
    <property type="entry name" value="Translation_prot_SH3-like_sf"/>
</dbReference>
<proteinExistence type="inferred from homology"/>
<evidence type="ECO:0000256" key="5">
    <source>
        <dbReference type="ARBA" id="ARBA00023274"/>
    </source>
</evidence>
<sequence>MQKKLHIKKGDTVVVITGNYRGQKGRVLEVIRKNDRAIVEGVNLIKKHTKPNAQNPQGGIIEQEAPIHISNLMLVDPKSGERTRIGRKMDESKGKLIRYSKKSGEEIK</sequence>
<evidence type="ECO:0000259" key="11">
    <source>
        <dbReference type="SMART" id="SM00739"/>
    </source>
</evidence>
<comment type="function">
    <text evidence="8">One of two assembly initiator proteins, it binds directly to the 5'-end of the 23S rRNA, where it nucleates assembly of the 50S subunit.</text>
</comment>
<dbReference type="Gene3D" id="2.30.30.30">
    <property type="match status" value="1"/>
</dbReference>
<comment type="subunit">
    <text evidence="8">Part of the 50S ribosomal subunit.</text>
</comment>
<evidence type="ECO:0000313" key="13">
    <source>
        <dbReference type="Proteomes" id="UP000184164"/>
    </source>
</evidence>
<feature type="region of interest" description="Disordered" evidence="10">
    <location>
        <begin position="85"/>
        <end position="108"/>
    </location>
</feature>
<dbReference type="GO" id="GO:1990904">
    <property type="term" value="C:ribonucleoprotein complex"/>
    <property type="evidence" value="ECO:0007669"/>
    <property type="project" value="UniProtKB-KW"/>
</dbReference>
<dbReference type="NCBIfam" id="TIGR01079">
    <property type="entry name" value="rplX_bact"/>
    <property type="match status" value="1"/>
</dbReference>
<dbReference type="SUPFAM" id="SSF50104">
    <property type="entry name" value="Translation proteins SH3-like domain"/>
    <property type="match status" value="1"/>
</dbReference>
<evidence type="ECO:0000256" key="8">
    <source>
        <dbReference type="HAMAP-Rule" id="MF_01326"/>
    </source>
</evidence>
<comment type="similarity">
    <text evidence="1 8 9">Belongs to the universal ribosomal protein uL24 family.</text>
</comment>
<dbReference type="InterPro" id="IPR005825">
    <property type="entry name" value="Ribosomal_uL24_CS"/>
</dbReference>
<evidence type="ECO:0000256" key="10">
    <source>
        <dbReference type="SAM" id="MobiDB-lite"/>
    </source>
</evidence>
<dbReference type="InterPro" id="IPR014722">
    <property type="entry name" value="Rib_uL2_dom2"/>
</dbReference>
<comment type="function">
    <text evidence="7 8">One of the proteins that surrounds the polypeptide exit tunnel on the outside of the subunit.</text>
</comment>
<dbReference type="GO" id="GO:0005840">
    <property type="term" value="C:ribosome"/>
    <property type="evidence" value="ECO:0007669"/>
    <property type="project" value="UniProtKB-KW"/>
</dbReference>
<dbReference type="InterPro" id="IPR005824">
    <property type="entry name" value="KOW"/>
</dbReference>
<dbReference type="HAMAP" id="MF_01326_B">
    <property type="entry name" value="Ribosomal_uL24_B"/>
    <property type="match status" value="1"/>
</dbReference>
<dbReference type="STRING" id="1484053.SAMN05444274_101328"/>
<dbReference type="Pfam" id="PF00467">
    <property type="entry name" value="KOW"/>
    <property type="match status" value="1"/>
</dbReference>
<evidence type="ECO:0000256" key="3">
    <source>
        <dbReference type="ARBA" id="ARBA00022884"/>
    </source>
</evidence>
<dbReference type="OrthoDB" id="9807419at2"/>
<feature type="domain" description="KOW" evidence="11">
    <location>
        <begin position="6"/>
        <end position="33"/>
    </location>
</feature>
<dbReference type="GO" id="GO:0006412">
    <property type="term" value="P:translation"/>
    <property type="evidence" value="ECO:0007669"/>
    <property type="project" value="UniProtKB-UniRule"/>
</dbReference>
<dbReference type="InterPro" id="IPR003256">
    <property type="entry name" value="Ribosomal_uL24"/>
</dbReference>
<dbReference type="GO" id="GO:0003735">
    <property type="term" value="F:structural constituent of ribosome"/>
    <property type="evidence" value="ECO:0007669"/>
    <property type="project" value="InterPro"/>
</dbReference>
<name>A0A1M4TD46_9BACT</name>
<evidence type="ECO:0000256" key="2">
    <source>
        <dbReference type="ARBA" id="ARBA00022730"/>
    </source>
</evidence>
<dbReference type="Pfam" id="PF17136">
    <property type="entry name" value="ribosomal_L24"/>
    <property type="match status" value="1"/>
</dbReference>
<dbReference type="EMBL" id="FQUM01000001">
    <property type="protein sequence ID" value="SHE42363.1"/>
    <property type="molecule type" value="Genomic_DNA"/>
</dbReference>
<accession>A0A1M4TD46</accession>
<dbReference type="SMART" id="SM00739">
    <property type="entry name" value="KOW"/>
    <property type="match status" value="1"/>
</dbReference>
<evidence type="ECO:0000313" key="12">
    <source>
        <dbReference type="EMBL" id="SHE42363.1"/>
    </source>
</evidence>
<dbReference type="RefSeq" id="WP_072998306.1">
    <property type="nucleotide sequence ID" value="NZ_FQUM01000001.1"/>
</dbReference>
<keyword evidence="2 8" id="KW-0699">rRNA-binding</keyword>
<dbReference type="PANTHER" id="PTHR12903">
    <property type="entry name" value="MITOCHONDRIAL RIBOSOMAL PROTEIN L24"/>
    <property type="match status" value="1"/>
</dbReference>
<evidence type="ECO:0000256" key="9">
    <source>
        <dbReference type="RuleBase" id="RU003477"/>
    </source>
</evidence>
<evidence type="ECO:0000256" key="1">
    <source>
        <dbReference type="ARBA" id="ARBA00010618"/>
    </source>
</evidence>
<evidence type="ECO:0000256" key="7">
    <source>
        <dbReference type="ARBA" id="ARBA00058688"/>
    </source>
</evidence>
<reference evidence="12 13" key="1">
    <citation type="submission" date="2016-11" db="EMBL/GenBank/DDBJ databases">
        <authorList>
            <person name="Jaros S."/>
            <person name="Januszkiewicz K."/>
            <person name="Wedrychowicz H."/>
        </authorList>
    </citation>
    <scope>NUCLEOTIDE SEQUENCE [LARGE SCALE GENOMIC DNA]</scope>
    <source>
        <strain evidence="12 13">DSM 26910</strain>
    </source>
</reference>
<dbReference type="InterPro" id="IPR041988">
    <property type="entry name" value="Ribosomal_uL24_KOW"/>
</dbReference>
<organism evidence="12 13">
    <name type="scientific">Mariniphaga anaerophila</name>
    <dbReference type="NCBI Taxonomy" id="1484053"/>
    <lineage>
        <taxon>Bacteria</taxon>
        <taxon>Pseudomonadati</taxon>
        <taxon>Bacteroidota</taxon>
        <taxon>Bacteroidia</taxon>
        <taxon>Marinilabiliales</taxon>
        <taxon>Prolixibacteraceae</taxon>
        <taxon>Mariniphaga</taxon>
    </lineage>
</organism>
<evidence type="ECO:0000256" key="6">
    <source>
        <dbReference type="ARBA" id="ARBA00035206"/>
    </source>
</evidence>
<dbReference type="PROSITE" id="PS01108">
    <property type="entry name" value="RIBOSOMAL_L24"/>
    <property type="match status" value="1"/>
</dbReference>
<keyword evidence="3 8" id="KW-0694">RNA-binding</keyword>
<evidence type="ECO:0000256" key="4">
    <source>
        <dbReference type="ARBA" id="ARBA00022980"/>
    </source>
</evidence>
<dbReference type="CDD" id="cd06089">
    <property type="entry name" value="KOW_RPL26"/>
    <property type="match status" value="1"/>
</dbReference>
<feature type="compositionally biased region" description="Basic and acidic residues" evidence="10">
    <location>
        <begin position="85"/>
        <end position="94"/>
    </location>
</feature>
<dbReference type="GO" id="GO:0019843">
    <property type="term" value="F:rRNA binding"/>
    <property type="evidence" value="ECO:0007669"/>
    <property type="project" value="UniProtKB-UniRule"/>
</dbReference>
<keyword evidence="13" id="KW-1185">Reference proteome</keyword>
<keyword evidence="4 8" id="KW-0689">Ribosomal protein</keyword>
<dbReference type="FunFam" id="2.30.30.30:FF:000004">
    <property type="entry name" value="50S ribosomal protein L24"/>
    <property type="match status" value="1"/>
</dbReference>
<gene>
    <name evidence="8" type="primary">rplX</name>
    <name evidence="12" type="ORF">SAMN05444274_101328</name>
</gene>
<dbReference type="Proteomes" id="UP000184164">
    <property type="component" value="Unassembled WGS sequence"/>
</dbReference>
<dbReference type="AlphaFoldDB" id="A0A1M4TD46"/>
<protein>
    <recommendedName>
        <fullName evidence="6 8">Large ribosomal subunit protein uL24</fullName>
    </recommendedName>
</protein>
<dbReference type="InterPro" id="IPR057264">
    <property type="entry name" value="Ribosomal_uL24_C"/>
</dbReference>
<keyword evidence="5 8" id="KW-0687">Ribonucleoprotein</keyword>